<sequence length="520" mass="55509">MSQPVHDEPNLSHKEILEVLAGLLAMLFVAMVSSTIVSTALPTIIGDLRGNQTQYTWVVTTTLLAMTVSSPIWSKLADLFDKKLLVQISGVVFLLGSLAAGFAQDVPQLLAARSLQGLGVGGLLALAQAIMGSIIPPRERGRYSGYMASVMAVATVSGPLIGGLLVDTVGWRWCFWAAVPISLMGLAVLQKFLHLESVRREVHIDWWGALLITIAASLPLVWVSFAGQRFDWASVETAYFLVPAALAVVALVFVERNHAEPLIPPKILLERTTILAIVASIAVGIAQFGTSVFLSQFFQVAQGFSPTEAGLLMLPLILGSMIGATVSGQLITRTGIWKPYMLIGTVILIAGLVLMGPTDHETPIWHLSVSMVMMGIGQGTLMQNLVLVVQNTVDVRDIGAASGVVSFFRSLGGTVGIAVLGAILTNRVSDHIATGLTAEGLPVPENATGGGNLDLDSLQEPFLTIVRHAYGDSTGYIFVVAGVISVISLVAIWFMPVTELRTTVRKQDERDPLSMEQPVD</sequence>
<evidence type="ECO:0000256" key="7">
    <source>
        <dbReference type="ARBA" id="ARBA00023136"/>
    </source>
</evidence>
<dbReference type="Pfam" id="PF07690">
    <property type="entry name" value="MFS_1"/>
    <property type="match status" value="1"/>
</dbReference>
<dbReference type="InterPro" id="IPR036259">
    <property type="entry name" value="MFS_trans_sf"/>
</dbReference>
<feature type="transmembrane region" description="Helical" evidence="8">
    <location>
        <begin position="237"/>
        <end position="254"/>
    </location>
</feature>
<dbReference type="FunFam" id="1.20.1720.10:FF:000004">
    <property type="entry name" value="EmrB/QacA family drug resistance transporter"/>
    <property type="match status" value="1"/>
</dbReference>
<evidence type="ECO:0000256" key="1">
    <source>
        <dbReference type="ARBA" id="ARBA00004651"/>
    </source>
</evidence>
<feature type="transmembrane region" description="Helical" evidence="8">
    <location>
        <begin position="170"/>
        <end position="192"/>
    </location>
</feature>
<evidence type="ECO:0000313" key="10">
    <source>
        <dbReference type="EMBL" id="NYG60487.1"/>
    </source>
</evidence>
<name>A0A7Y9S1B0_9ACTN</name>
<keyword evidence="3" id="KW-0813">Transport</keyword>
<dbReference type="GO" id="GO:0005886">
    <property type="term" value="C:plasma membrane"/>
    <property type="evidence" value="ECO:0007669"/>
    <property type="project" value="UniProtKB-SubCell"/>
</dbReference>
<dbReference type="InterPro" id="IPR011701">
    <property type="entry name" value="MFS"/>
</dbReference>
<dbReference type="InterPro" id="IPR020846">
    <property type="entry name" value="MFS_dom"/>
</dbReference>
<evidence type="ECO:0000313" key="11">
    <source>
        <dbReference type="Proteomes" id="UP000540656"/>
    </source>
</evidence>
<proteinExistence type="inferred from homology"/>
<feature type="transmembrane region" description="Helical" evidence="8">
    <location>
        <begin position="204"/>
        <end position="225"/>
    </location>
</feature>
<keyword evidence="4" id="KW-1003">Cell membrane</keyword>
<feature type="transmembrane region" description="Helical" evidence="8">
    <location>
        <begin position="274"/>
        <end position="298"/>
    </location>
</feature>
<feature type="transmembrane region" description="Helical" evidence="8">
    <location>
        <begin position="401"/>
        <end position="424"/>
    </location>
</feature>
<comment type="similarity">
    <text evidence="2">Belongs to the major facilitator superfamily. TCR/Tet family.</text>
</comment>
<dbReference type="PANTHER" id="PTHR23501">
    <property type="entry name" value="MAJOR FACILITATOR SUPERFAMILY"/>
    <property type="match status" value="1"/>
</dbReference>
<feature type="transmembrane region" description="Helical" evidence="8">
    <location>
        <begin position="310"/>
        <end position="328"/>
    </location>
</feature>
<dbReference type="RefSeq" id="WP_179503412.1">
    <property type="nucleotide sequence ID" value="NZ_JACCAA010000001.1"/>
</dbReference>
<feature type="transmembrane region" description="Helical" evidence="8">
    <location>
        <begin position="340"/>
        <end position="358"/>
    </location>
</feature>
<dbReference type="Gene3D" id="1.20.1250.20">
    <property type="entry name" value="MFS general substrate transporter like domains"/>
    <property type="match status" value="1"/>
</dbReference>
<evidence type="ECO:0000256" key="2">
    <source>
        <dbReference type="ARBA" id="ARBA00007520"/>
    </source>
</evidence>
<dbReference type="PROSITE" id="PS50850">
    <property type="entry name" value="MFS"/>
    <property type="match status" value="1"/>
</dbReference>
<evidence type="ECO:0000256" key="4">
    <source>
        <dbReference type="ARBA" id="ARBA00022475"/>
    </source>
</evidence>
<dbReference type="SUPFAM" id="SSF103473">
    <property type="entry name" value="MFS general substrate transporter"/>
    <property type="match status" value="1"/>
</dbReference>
<feature type="transmembrane region" description="Helical" evidence="8">
    <location>
        <begin position="476"/>
        <end position="497"/>
    </location>
</feature>
<dbReference type="Gene3D" id="1.20.1720.10">
    <property type="entry name" value="Multidrug resistance protein D"/>
    <property type="match status" value="1"/>
</dbReference>
<evidence type="ECO:0000256" key="5">
    <source>
        <dbReference type="ARBA" id="ARBA00022692"/>
    </source>
</evidence>
<feature type="transmembrane region" description="Helical" evidence="8">
    <location>
        <begin position="364"/>
        <end position="389"/>
    </location>
</feature>
<evidence type="ECO:0000259" key="9">
    <source>
        <dbReference type="PROSITE" id="PS50850"/>
    </source>
</evidence>
<keyword evidence="6 8" id="KW-1133">Transmembrane helix</keyword>
<feature type="transmembrane region" description="Helical" evidence="8">
    <location>
        <begin position="20"/>
        <end position="42"/>
    </location>
</feature>
<feature type="transmembrane region" description="Helical" evidence="8">
    <location>
        <begin position="146"/>
        <end position="164"/>
    </location>
</feature>
<keyword evidence="5 8" id="KW-0812">Transmembrane</keyword>
<dbReference type="GO" id="GO:0022857">
    <property type="term" value="F:transmembrane transporter activity"/>
    <property type="evidence" value="ECO:0007669"/>
    <property type="project" value="InterPro"/>
</dbReference>
<feature type="domain" description="Major facilitator superfamily (MFS) profile" evidence="9">
    <location>
        <begin position="19"/>
        <end position="500"/>
    </location>
</feature>
<gene>
    <name evidence="10" type="ORF">BJ980_003410</name>
</gene>
<evidence type="ECO:0000256" key="8">
    <source>
        <dbReference type="SAM" id="Phobius"/>
    </source>
</evidence>
<protein>
    <submittedName>
        <fullName evidence="10">EmrB/QacA subfamily drug resistance transporter</fullName>
    </submittedName>
</protein>
<evidence type="ECO:0000256" key="3">
    <source>
        <dbReference type="ARBA" id="ARBA00022448"/>
    </source>
</evidence>
<dbReference type="EMBL" id="JACCAA010000001">
    <property type="protein sequence ID" value="NYG60487.1"/>
    <property type="molecule type" value="Genomic_DNA"/>
</dbReference>
<evidence type="ECO:0000256" key="6">
    <source>
        <dbReference type="ARBA" id="ARBA00022989"/>
    </source>
</evidence>
<dbReference type="AlphaFoldDB" id="A0A7Y9S1B0"/>
<accession>A0A7Y9S1B0</accession>
<comment type="caution">
    <text evidence="10">The sequence shown here is derived from an EMBL/GenBank/DDBJ whole genome shotgun (WGS) entry which is preliminary data.</text>
</comment>
<dbReference type="Proteomes" id="UP000540656">
    <property type="component" value="Unassembled WGS sequence"/>
</dbReference>
<keyword evidence="7 8" id="KW-0472">Membrane</keyword>
<feature type="transmembrane region" description="Helical" evidence="8">
    <location>
        <begin position="115"/>
        <end position="134"/>
    </location>
</feature>
<dbReference type="PRINTS" id="PR01036">
    <property type="entry name" value="TCRTETB"/>
</dbReference>
<reference evidence="10 11" key="1">
    <citation type="submission" date="2020-07" db="EMBL/GenBank/DDBJ databases">
        <title>Sequencing the genomes of 1000 actinobacteria strains.</title>
        <authorList>
            <person name="Klenk H.-P."/>
        </authorList>
    </citation>
    <scope>NUCLEOTIDE SEQUENCE [LARGE SCALE GENOMIC DNA]</scope>
    <source>
        <strain evidence="10 11">DSM 23819</strain>
    </source>
</reference>
<dbReference type="CDD" id="cd17502">
    <property type="entry name" value="MFS_Azr1_MDR_like"/>
    <property type="match status" value="1"/>
</dbReference>
<feature type="transmembrane region" description="Helical" evidence="8">
    <location>
        <begin position="54"/>
        <end position="72"/>
    </location>
</feature>
<comment type="subcellular location">
    <subcellularLocation>
        <location evidence="1">Cell membrane</location>
        <topology evidence="1">Multi-pass membrane protein</topology>
    </subcellularLocation>
</comment>
<keyword evidence="11" id="KW-1185">Reference proteome</keyword>
<dbReference type="PANTHER" id="PTHR23501:SF197">
    <property type="entry name" value="COMD"/>
    <property type="match status" value="1"/>
</dbReference>
<organism evidence="10 11">
    <name type="scientific">Nocardioides daedukensis</name>
    <dbReference type="NCBI Taxonomy" id="634462"/>
    <lineage>
        <taxon>Bacteria</taxon>
        <taxon>Bacillati</taxon>
        <taxon>Actinomycetota</taxon>
        <taxon>Actinomycetes</taxon>
        <taxon>Propionibacteriales</taxon>
        <taxon>Nocardioidaceae</taxon>
        <taxon>Nocardioides</taxon>
    </lineage>
</organism>
<feature type="transmembrane region" description="Helical" evidence="8">
    <location>
        <begin position="84"/>
        <end position="103"/>
    </location>
</feature>